<dbReference type="Pfam" id="PF13561">
    <property type="entry name" value="adh_short_C2"/>
    <property type="match status" value="1"/>
</dbReference>
<dbReference type="PANTHER" id="PTHR43639:SF1">
    <property type="entry name" value="SHORT-CHAIN DEHYDROGENASE_REDUCTASE FAMILY PROTEIN"/>
    <property type="match status" value="1"/>
</dbReference>
<dbReference type="PANTHER" id="PTHR43639">
    <property type="entry name" value="OXIDOREDUCTASE, SHORT-CHAIN DEHYDROGENASE/REDUCTASE FAMILY (AFU_ORTHOLOGUE AFUA_5G02870)"/>
    <property type="match status" value="1"/>
</dbReference>
<organism evidence="3 4">
    <name type="scientific">Aquamicrobium soli</name>
    <dbReference type="NCBI Taxonomy" id="1811518"/>
    <lineage>
        <taxon>Bacteria</taxon>
        <taxon>Pseudomonadati</taxon>
        <taxon>Pseudomonadota</taxon>
        <taxon>Alphaproteobacteria</taxon>
        <taxon>Hyphomicrobiales</taxon>
        <taxon>Phyllobacteriaceae</taxon>
        <taxon>Aquamicrobium</taxon>
    </lineage>
</organism>
<gene>
    <name evidence="3" type="ORF">ACFOHJ_04530</name>
</gene>
<dbReference type="EMBL" id="JBHRTK010000004">
    <property type="protein sequence ID" value="MFC3205468.1"/>
    <property type="molecule type" value="Genomic_DNA"/>
</dbReference>
<proteinExistence type="inferred from homology"/>
<comment type="caution">
    <text evidence="3">The sequence shown here is derived from an EMBL/GenBank/DDBJ whole genome shotgun (WGS) entry which is preliminary data.</text>
</comment>
<dbReference type="GO" id="GO:0016491">
    <property type="term" value="F:oxidoreductase activity"/>
    <property type="evidence" value="ECO:0007669"/>
    <property type="project" value="UniProtKB-KW"/>
</dbReference>
<dbReference type="PRINTS" id="PR00081">
    <property type="entry name" value="GDHRDH"/>
</dbReference>
<name>A0ABV7K7S1_9HYPH</name>
<dbReference type="InterPro" id="IPR002347">
    <property type="entry name" value="SDR_fam"/>
</dbReference>
<evidence type="ECO:0000256" key="1">
    <source>
        <dbReference type="ARBA" id="ARBA00006484"/>
    </source>
</evidence>
<reference evidence="4" key="1">
    <citation type="journal article" date="2019" name="Int. J. Syst. Evol. Microbiol.">
        <title>The Global Catalogue of Microorganisms (GCM) 10K type strain sequencing project: providing services to taxonomists for standard genome sequencing and annotation.</title>
        <authorList>
            <consortium name="The Broad Institute Genomics Platform"/>
            <consortium name="The Broad Institute Genome Sequencing Center for Infectious Disease"/>
            <person name="Wu L."/>
            <person name="Ma J."/>
        </authorList>
    </citation>
    <scope>NUCLEOTIDE SEQUENCE [LARGE SCALE GENOMIC DNA]</scope>
    <source>
        <strain evidence="4">KCTC 52165</strain>
    </source>
</reference>
<comment type="similarity">
    <text evidence="1">Belongs to the short-chain dehydrogenases/reductases (SDR) family.</text>
</comment>
<keyword evidence="4" id="KW-1185">Reference proteome</keyword>
<accession>A0ABV7K7S1</accession>
<evidence type="ECO:0000313" key="4">
    <source>
        <dbReference type="Proteomes" id="UP001595583"/>
    </source>
</evidence>
<dbReference type="EC" id="1.1.1.-" evidence="3"/>
<dbReference type="SUPFAM" id="SSF51735">
    <property type="entry name" value="NAD(P)-binding Rossmann-fold domains"/>
    <property type="match status" value="1"/>
</dbReference>
<dbReference type="Proteomes" id="UP001595583">
    <property type="component" value="Unassembled WGS sequence"/>
</dbReference>
<dbReference type="CDD" id="cd05233">
    <property type="entry name" value="SDR_c"/>
    <property type="match status" value="1"/>
</dbReference>
<protein>
    <submittedName>
        <fullName evidence="3">SDR family NAD(P)-dependent oxidoreductase</fullName>
        <ecNumber evidence="3">1.1.1.-</ecNumber>
    </submittedName>
</protein>
<keyword evidence="2 3" id="KW-0560">Oxidoreductase</keyword>
<dbReference type="InterPro" id="IPR036291">
    <property type="entry name" value="NAD(P)-bd_dom_sf"/>
</dbReference>
<sequence>MEKPVAIITGASSGIGAATALRLARSHRGLVLHARKSAESLERVAGLVRAEGCEATTFLGDLTDEAPGDGLVNAAQASFGRLDHVVANAGFPILKSFDEGSSADLEYAFRGNVFSFFAIARAAAPHLARSACGRLVAIGSFTSHTFRTDIRQFPMSASSKGALETAVRSLAIHLAGQGVTVNCVVPGFIEKERGTEDSVPEAELESYRTRIPLGRPGAPDDVAAAVHFLLSADAGYITGQSLHVNGGLFIA</sequence>
<evidence type="ECO:0000313" key="3">
    <source>
        <dbReference type="EMBL" id="MFC3205468.1"/>
    </source>
</evidence>
<dbReference type="RefSeq" id="WP_378218961.1">
    <property type="nucleotide sequence ID" value="NZ_JBHRTK010000004.1"/>
</dbReference>
<evidence type="ECO:0000256" key="2">
    <source>
        <dbReference type="ARBA" id="ARBA00023002"/>
    </source>
</evidence>
<dbReference type="Gene3D" id="3.40.50.720">
    <property type="entry name" value="NAD(P)-binding Rossmann-like Domain"/>
    <property type="match status" value="1"/>
</dbReference>